<dbReference type="PANTHER" id="PTHR39550:SF1">
    <property type="entry name" value="SLL0658 PROTEIN"/>
    <property type="match status" value="1"/>
</dbReference>
<gene>
    <name evidence="1" type="ORF">FOE67_15300</name>
</gene>
<dbReference type="Pfam" id="PF11848">
    <property type="entry name" value="DUF3368"/>
    <property type="match status" value="1"/>
</dbReference>
<organism evidence="1 2">
    <name type="scientific">Streptomyces calidiresistens</name>
    <dbReference type="NCBI Taxonomy" id="1485586"/>
    <lineage>
        <taxon>Bacteria</taxon>
        <taxon>Bacillati</taxon>
        <taxon>Actinomycetota</taxon>
        <taxon>Actinomycetes</taxon>
        <taxon>Kitasatosporales</taxon>
        <taxon>Streptomycetaceae</taxon>
        <taxon>Streptomyces</taxon>
    </lineage>
</organism>
<name>A0A7W3XXE2_9ACTN</name>
<sequence length="183" mass="20324">MTDARLAYVLDTGPLSHFAHAQWLGVLKSVLKEHRVVIPDVVEKELREGSEKYHTLRCVLDADWIETVPIDTPPQWESFVHYERRLVGSDGRNIGECGVLALAENLPGAVAVVDDRVAVEATRGRPVRVRRTLGLLCDAIRAGLLTVPLVSALADDLIRGDYRLPFQVGGFAEWCVREGIFDL</sequence>
<evidence type="ECO:0000313" key="2">
    <source>
        <dbReference type="Proteomes" id="UP000530234"/>
    </source>
</evidence>
<dbReference type="EMBL" id="VKHS01000363">
    <property type="protein sequence ID" value="MBB0230844.1"/>
    <property type="molecule type" value="Genomic_DNA"/>
</dbReference>
<dbReference type="InterPro" id="IPR021799">
    <property type="entry name" value="PIN-like_prokaryotic"/>
</dbReference>
<keyword evidence="2" id="KW-1185">Reference proteome</keyword>
<evidence type="ECO:0000313" key="1">
    <source>
        <dbReference type="EMBL" id="MBB0230844.1"/>
    </source>
</evidence>
<comment type="caution">
    <text evidence="1">The sequence shown here is derived from an EMBL/GenBank/DDBJ whole genome shotgun (WGS) entry which is preliminary data.</text>
</comment>
<evidence type="ECO:0008006" key="3">
    <source>
        <dbReference type="Google" id="ProtNLM"/>
    </source>
</evidence>
<dbReference type="PANTHER" id="PTHR39550">
    <property type="entry name" value="SLL0658 PROTEIN"/>
    <property type="match status" value="1"/>
</dbReference>
<dbReference type="AlphaFoldDB" id="A0A7W3XXE2"/>
<proteinExistence type="predicted"/>
<accession>A0A7W3XXE2</accession>
<protein>
    <recommendedName>
        <fullName evidence="3">Nucleic acid-binding protein</fullName>
    </recommendedName>
</protein>
<reference evidence="2" key="1">
    <citation type="submission" date="2019-10" db="EMBL/GenBank/DDBJ databases">
        <title>Streptomyces sp. nov., a novel actinobacterium isolated from alkaline environment.</title>
        <authorList>
            <person name="Golinska P."/>
        </authorList>
    </citation>
    <scope>NUCLEOTIDE SEQUENCE [LARGE SCALE GENOMIC DNA]</scope>
    <source>
        <strain evidence="2">DSM 42108</strain>
    </source>
</reference>
<dbReference type="Proteomes" id="UP000530234">
    <property type="component" value="Unassembled WGS sequence"/>
</dbReference>